<dbReference type="Pfam" id="PF09335">
    <property type="entry name" value="VTT_dom"/>
    <property type="match status" value="1"/>
</dbReference>
<reference evidence="9 10" key="1">
    <citation type="submission" date="2024-08" db="EMBL/GenBank/DDBJ databases">
        <authorList>
            <person name="Arias E."/>
        </authorList>
    </citation>
    <scope>NUCLEOTIDE SEQUENCE [LARGE SCALE GENOMIC DNA]</scope>
    <source>
        <strain evidence="9 10">FAM 25317</strain>
    </source>
</reference>
<organism evidence="9 10">
    <name type="scientific">Loigolactobacillus zhaoyuanensis</name>
    <dbReference type="NCBI Taxonomy" id="2486017"/>
    <lineage>
        <taxon>Bacteria</taxon>
        <taxon>Bacillati</taxon>
        <taxon>Bacillota</taxon>
        <taxon>Bacilli</taxon>
        <taxon>Lactobacillales</taxon>
        <taxon>Lactobacillaceae</taxon>
        <taxon>Loigolactobacillus</taxon>
    </lineage>
</organism>
<evidence type="ECO:0000256" key="1">
    <source>
        <dbReference type="ARBA" id="ARBA00004651"/>
    </source>
</evidence>
<keyword evidence="3" id="KW-1003">Cell membrane</keyword>
<proteinExistence type="inferred from homology"/>
<sequence length="206" mass="22629">MQNMIVDFIDHFGYLGVFLLITLENVFPPIPSEVVLTFSGFMTLHSSMTLPGVVVVATLGSVAGAIILYAVGRLLSIERLQRLIDGRVGQLLHFKRSDLTKTEQWFTKRGKSTLFFCRFIPIVRSLISIPAGTTKMPFGQFLGLTAAGTLIWNIVLVALGHHAGKAWTQVAGYVDSFAKIILIVLVILIVVGSAYFVKKRFGSKNS</sequence>
<evidence type="ECO:0000256" key="4">
    <source>
        <dbReference type="ARBA" id="ARBA00022692"/>
    </source>
</evidence>
<keyword evidence="5 7" id="KW-1133">Transmembrane helix</keyword>
<name>A0ABW8U9P0_9LACO</name>
<evidence type="ECO:0000256" key="3">
    <source>
        <dbReference type="ARBA" id="ARBA00022475"/>
    </source>
</evidence>
<dbReference type="InterPro" id="IPR032816">
    <property type="entry name" value="VTT_dom"/>
</dbReference>
<accession>A0ABW8U9P0</accession>
<evidence type="ECO:0000256" key="6">
    <source>
        <dbReference type="ARBA" id="ARBA00023136"/>
    </source>
</evidence>
<feature type="transmembrane region" description="Helical" evidence="7">
    <location>
        <begin position="50"/>
        <end position="72"/>
    </location>
</feature>
<evidence type="ECO:0000256" key="7">
    <source>
        <dbReference type="SAM" id="Phobius"/>
    </source>
</evidence>
<dbReference type="PANTHER" id="PTHR42709">
    <property type="entry name" value="ALKALINE PHOSPHATASE LIKE PROTEIN"/>
    <property type="match status" value="1"/>
</dbReference>
<feature type="transmembrane region" description="Helical" evidence="7">
    <location>
        <begin position="12"/>
        <end position="30"/>
    </location>
</feature>
<comment type="similarity">
    <text evidence="2">Belongs to the DedA family.</text>
</comment>
<evidence type="ECO:0000256" key="5">
    <source>
        <dbReference type="ARBA" id="ARBA00022989"/>
    </source>
</evidence>
<dbReference type="InterPro" id="IPR051311">
    <property type="entry name" value="DedA_domain"/>
</dbReference>
<comment type="subcellular location">
    <subcellularLocation>
        <location evidence="1">Cell membrane</location>
        <topology evidence="1">Multi-pass membrane protein</topology>
    </subcellularLocation>
</comment>
<evidence type="ECO:0000259" key="8">
    <source>
        <dbReference type="Pfam" id="PF09335"/>
    </source>
</evidence>
<comment type="caution">
    <text evidence="9">The sequence shown here is derived from an EMBL/GenBank/DDBJ whole genome shotgun (WGS) entry which is preliminary data.</text>
</comment>
<feature type="transmembrane region" description="Helical" evidence="7">
    <location>
        <begin position="141"/>
        <end position="164"/>
    </location>
</feature>
<evidence type="ECO:0000256" key="2">
    <source>
        <dbReference type="ARBA" id="ARBA00010792"/>
    </source>
</evidence>
<dbReference type="EMBL" id="JBGQPK010000007">
    <property type="protein sequence ID" value="MFL2028586.1"/>
    <property type="molecule type" value="Genomic_DNA"/>
</dbReference>
<gene>
    <name evidence="9" type="ORF">ACEN34_03040</name>
</gene>
<keyword evidence="4 7" id="KW-0812">Transmembrane</keyword>
<evidence type="ECO:0000313" key="10">
    <source>
        <dbReference type="Proteomes" id="UP001625389"/>
    </source>
</evidence>
<feature type="domain" description="VTT" evidence="8">
    <location>
        <begin position="30"/>
        <end position="161"/>
    </location>
</feature>
<feature type="transmembrane region" description="Helical" evidence="7">
    <location>
        <begin position="176"/>
        <end position="197"/>
    </location>
</feature>
<keyword evidence="6 7" id="KW-0472">Membrane</keyword>
<evidence type="ECO:0000313" key="9">
    <source>
        <dbReference type="EMBL" id="MFL2028586.1"/>
    </source>
</evidence>
<dbReference type="Proteomes" id="UP001625389">
    <property type="component" value="Unassembled WGS sequence"/>
</dbReference>
<dbReference type="PANTHER" id="PTHR42709:SF6">
    <property type="entry name" value="UNDECAPRENYL PHOSPHATE TRANSPORTER A"/>
    <property type="match status" value="1"/>
</dbReference>
<keyword evidence="10" id="KW-1185">Reference proteome</keyword>
<protein>
    <submittedName>
        <fullName evidence="9">DedA family protein</fullName>
    </submittedName>
</protein>
<dbReference type="RefSeq" id="WP_407136979.1">
    <property type="nucleotide sequence ID" value="NZ_JBGQPK010000007.1"/>
</dbReference>